<gene>
    <name evidence="14" type="ORF">HD556DRAFT_1480940</name>
</gene>
<comment type="similarity">
    <text evidence="4">Belongs to the cytochrome P450 family.</text>
</comment>
<evidence type="ECO:0000256" key="5">
    <source>
        <dbReference type="ARBA" id="ARBA00022617"/>
    </source>
</evidence>
<keyword evidence="15" id="KW-1185">Reference proteome</keyword>
<dbReference type="GO" id="GO:0004497">
    <property type="term" value="F:monooxygenase activity"/>
    <property type="evidence" value="ECO:0007669"/>
    <property type="project" value="UniProtKB-KW"/>
</dbReference>
<dbReference type="EMBL" id="JABBWE010000034">
    <property type="protein sequence ID" value="KAG1792809.1"/>
    <property type="molecule type" value="Genomic_DNA"/>
</dbReference>
<name>A0A9P7AN15_9AGAM</name>
<dbReference type="PANTHER" id="PTHR24305:SF166">
    <property type="entry name" value="CYTOCHROME P450 12A4, MITOCHONDRIAL-RELATED"/>
    <property type="match status" value="1"/>
</dbReference>
<dbReference type="GO" id="GO:0016705">
    <property type="term" value="F:oxidoreductase activity, acting on paired donors, with incorporation or reduction of molecular oxygen"/>
    <property type="evidence" value="ECO:0007669"/>
    <property type="project" value="InterPro"/>
</dbReference>
<accession>A0A9P7AN15</accession>
<dbReference type="InterPro" id="IPR036396">
    <property type="entry name" value="Cyt_P450_sf"/>
</dbReference>
<dbReference type="GO" id="GO:0005506">
    <property type="term" value="F:iron ion binding"/>
    <property type="evidence" value="ECO:0007669"/>
    <property type="project" value="InterPro"/>
</dbReference>
<evidence type="ECO:0000256" key="8">
    <source>
        <dbReference type="ARBA" id="ARBA00022989"/>
    </source>
</evidence>
<evidence type="ECO:0000256" key="10">
    <source>
        <dbReference type="ARBA" id="ARBA00023004"/>
    </source>
</evidence>
<dbReference type="RefSeq" id="XP_041159378.1">
    <property type="nucleotide sequence ID" value="XM_041308626.1"/>
</dbReference>
<dbReference type="OrthoDB" id="1470350at2759"/>
<keyword evidence="9" id="KW-0560">Oxidoreductase</keyword>
<dbReference type="SUPFAM" id="SSF48264">
    <property type="entry name" value="Cytochrome P450"/>
    <property type="match status" value="1"/>
</dbReference>
<evidence type="ECO:0000313" key="15">
    <source>
        <dbReference type="Proteomes" id="UP000719766"/>
    </source>
</evidence>
<keyword evidence="5 13" id="KW-0349">Heme</keyword>
<proteinExistence type="inferred from homology"/>
<organism evidence="14 15">
    <name type="scientific">Suillus plorans</name>
    <dbReference type="NCBI Taxonomy" id="116603"/>
    <lineage>
        <taxon>Eukaryota</taxon>
        <taxon>Fungi</taxon>
        <taxon>Dikarya</taxon>
        <taxon>Basidiomycota</taxon>
        <taxon>Agaricomycotina</taxon>
        <taxon>Agaricomycetes</taxon>
        <taxon>Agaricomycetidae</taxon>
        <taxon>Boletales</taxon>
        <taxon>Suillineae</taxon>
        <taxon>Suillaceae</taxon>
        <taxon>Suillus</taxon>
    </lineage>
</organism>
<dbReference type="PANTHER" id="PTHR24305">
    <property type="entry name" value="CYTOCHROME P450"/>
    <property type="match status" value="1"/>
</dbReference>
<comment type="caution">
    <text evidence="14">The sequence shown here is derived from an EMBL/GenBank/DDBJ whole genome shotgun (WGS) entry which is preliminary data.</text>
</comment>
<dbReference type="CDD" id="cd11069">
    <property type="entry name" value="CYP_FUM15-like"/>
    <property type="match status" value="1"/>
</dbReference>
<dbReference type="Proteomes" id="UP000719766">
    <property type="component" value="Unassembled WGS sequence"/>
</dbReference>
<comment type="subcellular location">
    <subcellularLocation>
        <location evidence="2">Membrane</location>
    </subcellularLocation>
</comment>
<keyword evidence="10 13" id="KW-0408">Iron</keyword>
<evidence type="ECO:0000256" key="1">
    <source>
        <dbReference type="ARBA" id="ARBA00001971"/>
    </source>
</evidence>
<dbReference type="GO" id="GO:0020037">
    <property type="term" value="F:heme binding"/>
    <property type="evidence" value="ECO:0007669"/>
    <property type="project" value="InterPro"/>
</dbReference>
<dbReference type="InterPro" id="IPR001128">
    <property type="entry name" value="Cyt_P450"/>
</dbReference>
<feature type="binding site" description="axial binding residue" evidence="13">
    <location>
        <position position="490"/>
    </location>
    <ligand>
        <name>heme</name>
        <dbReference type="ChEBI" id="CHEBI:30413"/>
    </ligand>
    <ligandPart>
        <name>Fe</name>
        <dbReference type="ChEBI" id="CHEBI:18248"/>
    </ligandPart>
</feature>
<evidence type="ECO:0000256" key="2">
    <source>
        <dbReference type="ARBA" id="ARBA00004370"/>
    </source>
</evidence>
<dbReference type="InterPro" id="IPR050121">
    <property type="entry name" value="Cytochrome_P450_monoxygenase"/>
</dbReference>
<dbReference type="GeneID" id="64602390"/>
<evidence type="ECO:0000256" key="11">
    <source>
        <dbReference type="ARBA" id="ARBA00023033"/>
    </source>
</evidence>
<evidence type="ECO:0000256" key="6">
    <source>
        <dbReference type="ARBA" id="ARBA00022692"/>
    </source>
</evidence>
<evidence type="ECO:0000256" key="7">
    <source>
        <dbReference type="ARBA" id="ARBA00022723"/>
    </source>
</evidence>
<reference evidence="14" key="1">
    <citation type="journal article" date="2020" name="New Phytol.">
        <title>Comparative genomics reveals dynamic genome evolution in host specialist ectomycorrhizal fungi.</title>
        <authorList>
            <person name="Lofgren L.A."/>
            <person name="Nguyen N.H."/>
            <person name="Vilgalys R."/>
            <person name="Ruytinx J."/>
            <person name="Liao H.L."/>
            <person name="Branco S."/>
            <person name="Kuo A."/>
            <person name="LaButti K."/>
            <person name="Lipzen A."/>
            <person name="Andreopoulos W."/>
            <person name="Pangilinan J."/>
            <person name="Riley R."/>
            <person name="Hundley H."/>
            <person name="Na H."/>
            <person name="Barry K."/>
            <person name="Grigoriev I.V."/>
            <person name="Stajich J.E."/>
            <person name="Kennedy P.G."/>
        </authorList>
    </citation>
    <scope>NUCLEOTIDE SEQUENCE</scope>
    <source>
        <strain evidence="14">S12</strain>
    </source>
</reference>
<sequence>MNPVLIAAGFVALAIVYGVYRRYTHISLADVPGPESASFITGNLKELYQGQAAEADFKWQAQYGNVVRFKGSFGTDQLMISDPAALQYIFANKGYRFPKPPERRILTKMVNGKGITWAEGDDHKRHRGVMLPGFGAAESRAFLSIFQNCAESMSNEWTEIISNSKEGSVVFNVSVWLSRATLDAIGEGTYYSGYTSTSAFDVRFSTTDNNESAQALARSYNNIMNDVFGSPSDGQVFSLGISKYIPYRILEYLTDMVKNPRIVRMREAGKTAKSVARQLVKEKAEMLLRGDGSRDIFSLLVKANMDTDAKAKLTEEELHAQIRTILFAGHETTANTVSWGLLELAKQPKIQSRLREEIWETEAAVHARGDVGFTIADFDAMPYTTAVMKEVLRFCCVVYHVQRYASKDDVLPLSQPITARSGNIIRELPVPKGTRIIASLAAYNRDKELWGEDAHEFNPERWLNGTAKEKVTSIGVYSNLMTFLGGVRSCIGWRFAVIEIQAFLTEIVGRFEFATSDKTELVRREACLVMVPVVEGEVENGVQLPLRVSLAPRTGKEC</sequence>
<dbReference type="GO" id="GO:0016020">
    <property type="term" value="C:membrane"/>
    <property type="evidence" value="ECO:0007669"/>
    <property type="project" value="UniProtKB-SubCell"/>
</dbReference>
<evidence type="ECO:0000256" key="12">
    <source>
        <dbReference type="ARBA" id="ARBA00023136"/>
    </source>
</evidence>
<dbReference type="InterPro" id="IPR002401">
    <property type="entry name" value="Cyt_P450_E_grp-I"/>
</dbReference>
<keyword evidence="6" id="KW-0812">Transmembrane</keyword>
<evidence type="ECO:0000256" key="4">
    <source>
        <dbReference type="ARBA" id="ARBA00010617"/>
    </source>
</evidence>
<keyword evidence="12" id="KW-0472">Membrane</keyword>
<protein>
    <submittedName>
        <fullName evidence="14">Cytochrome P450</fullName>
    </submittedName>
</protein>
<dbReference type="Gene3D" id="1.10.630.10">
    <property type="entry name" value="Cytochrome P450"/>
    <property type="match status" value="1"/>
</dbReference>
<keyword evidence="11" id="KW-0503">Monooxygenase</keyword>
<evidence type="ECO:0000313" key="14">
    <source>
        <dbReference type="EMBL" id="KAG1792809.1"/>
    </source>
</evidence>
<evidence type="ECO:0000256" key="3">
    <source>
        <dbReference type="ARBA" id="ARBA00004721"/>
    </source>
</evidence>
<evidence type="ECO:0000256" key="13">
    <source>
        <dbReference type="PIRSR" id="PIRSR602401-1"/>
    </source>
</evidence>
<evidence type="ECO:0000256" key="9">
    <source>
        <dbReference type="ARBA" id="ARBA00023002"/>
    </source>
</evidence>
<keyword evidence="8" id="KW-1133">Transmembrane helix</keyword>
<dbReference type="Pfam" id="PF00067">
    <property type="entry name" value="p450"/>
    <property type="match status" value="1"/>
</dbReference>
<comment type="cofactor">
    <cofactor evidence="1 13">
        <name>heme</name>
        <dbReference type="ChEBI" id="CHEBI:30413"/>
    </cofactor>
</comment>
<dbReference type="AlphaFoldDB" id="A0A9P7AN15"/>
<dbReference type="PRINTS" id="PR00385">
    <property type="entry name" value="P450"/>
</dbReference>
<keyword evidence="7 13" id="KW-0479">Metal-binding</keyword>
<comment type="pathway">
    <text evidence="3">Secondary metabolite biosynthesis; terpenoid biosynthesis.</text>
</comment>
<dbReference type="PRINTS" id="PR00463">
    <property type="entry name" value="EP450I"/>
</dbReference>